<gene>
    <name evidence="1" type="ORF">PENTCL1PPCAC_4816</name>
</gene>
<accession>A0AAV5SSZ0</accession>
<proteinExistence type="predicted"/>
<dbReference type="EMBL" id="BTSX01000002">
    <property type="protein sequence ID" value="GMS82641.1"/>
    <property type="molecule type" value="Genomic_DNA"/>
</dbReference>
<comment type="caution">
    <text evidence="1">The sequence shown here is derived from an EMBL/GenBank/DDBJ whole genome shotgun (WGS) entry which is preliminary data.</text>
</comment>
<evidence type="ECO:0000313" key="2">
    <source>
        <dbReference type="Proteomes" id="UP001432027"/>
    </source>
</evidence>
<keyword evidence="2" id="KW-1185">Reference proteome</keyword>
<feature type="non-terminal residue" evidence="1">
    <location>
        <position position="72"/>
    </location>
</feature>
<reference evidence="1" key="1">
    <citation type="submission" date="2023-10" db="EMBL/GenBank/DDBJ databases">
        <title>Genome assembly of Pristionchus species.</title>
        <authorList>
            <person name="Yoshida K."/>
            <person name="Sommer R.J."/>
        </authorList>
    </citation>
    <scope>NUCLEOTIDE SEQUENCE</scope>
    <source>
        <strain evidence="1">RS0144</strain>
    </source>
</reference>
<sequence length="72" mass="8976">LSLFDEFPNMYAELSHFTKNEAEMLQCVAEKRLTRIRNHPRIERKHALYKHFWWKENCVEYRDMLRCMQNKT</sequence>
<protein>
    <submittedName>
        <fullName evidence="1">Uncharacterized protein</fullName>
    </submittedName>
</protein>
<dbReference type="Proteomes" id="UP001432027">
    <property type="component" value="Unassembled WGS sequence"/>
</dbReference>
<dbReference type="AlphaFoldDB" id="A0AAV5SSZ0"/>
<feature type="non-terminal residue" evidence="1">
    <location>
        <position position="1"/>
    </location>
</feature>
<name>A0AAV5SSZ0_9BILA</name>
<evidence type="ECO:0000313" key="1">
    <source>
        <dbReference type="EMBL" id="GMS82641.1"/>
    </source>
</evidence>
<organism evidence="1 2">
    <name type="scientific">Pristionchus entomophagus</name>
    <dbReference type="NCBI Taxonomy" id="358040"/>
    <lineage>
        <taxon>Eukaryota</taxon>
        <taxon>Metazoa</taxon>
        <taxon>Ecdysozoa</taxon>
        <taxon>Nematoda</taxon>
        <taxon>Chromadorea</taxon>
        <taxon>Rhabditida</taxon>
        <taxon>Rhabditina</taxon>
        <taxon>Diplogasteromorpha</taxon>
        <taxon>Diplogasteroidea</taxon>
        <taxon>Neodiplogasteridae</taxon>
        <taxon>Pristionchus</taxon>
    </lineage>
</organism>